<protein>
    <submittedName>
        <fullName evidence="2">Uncharacterized protein</fullName>
    </submittedName>
</protein>
<dbReference type="EMBL" id="KP795542">
    <property type="protein sequence ID" value="AKN37619.1"/>
    <property type="molecule type" value="Genomic_DNA"/>
</dbReference>
<evidence type="ECO:0000313" key="2">
    <source>
        <dbReference type="EMBL" id="AKN37533.1"/>
    </source>
</evidence>
<keyword evidence="1" id="KW-1133">Transmembrane helix</keyword>
<evidence type="ECO:0000313" key="4">
    <source>
        <dbReference type="EMBL" id="AKN39235.1"/>
    </source>
</evidence>
<reference evidence="2" key="1">
    <citation type="journal article" date="2015" name="MBio">
        <title>Eco-Evolutionary Dynamics of Episomes among Ecologically Cohesive Bacterial Populations.</title>
        <authorList>
            <person name="Xue H."/>
            <person name="Cordero O.X."/>
            <person name="Camas F.M."/>
            <person name="Trimble W."/>
            <person name="Meyer F."/>
            <person name="Guglielmini J."/>
            <person name="Rocha E.P."/>
            <person name="Polz M.F."/>
        </authorList>
    </citation>
    <scope>NUCLEOTIDE SEQUENCE</scope>
    <source>
        <strain evidence="3">1F_145</strain>
        <strain evidence="2">5S_214</strain>
        <strain evidence="4">FF_1</strain>
    </source>
</reference>
<dbReference type="AlphaFoldDB" id="A0A0H3ZMN5"/>
<sequence length="54" mass="5850">MIAVYAWVSALKEVEPKARPQAVVKTALSTTVRPFALCLIILLCHGVALLIFAL</sequence>
<evidence type="ECO:0000313" key="3">
    <source>
        <dbReference type="EMBL" id="AKN37619.1"/>
    </source>
</evidence>
<evidence type="ECO:0000256" key="1">
    <source>
        <dbReference type="SAM" id="Phobius"/>
    </source>
</evidence>
<feature type="transmembrane region" description="Helical" evidence="1">
    <location>
        <begin position="34"/>
        <end position="53"/>
    </location>
</feature>
<organism evidence="2">
    <name type="scientific">Vibrio splendidus</name>
    <dbReference type="NCBI Taxonomy" id="29497"/>
    <lineage>
        <taxon>Bacteria</taxon>
        <taxon>Pseudomonadati</taxon>
        <taxon>Pseudomonadota</taxon>
        <taxon>Gammaproteobacteria</taxon>
        <taxon>Vibrionales</taxon>
        <taxon>Vibrionaceae</taxon>
        <taxon>Vibrio</taxon>
    </lineage>
</organism>
<dbReference type="EMBL" id="KP795638">
    <property type="protein sequence ID" value="AKN39235.1"/>
    <property type="molecule type" value="Genomic_DNA"/>
</dbReference>
<keyword evidence="1" id="KW-0812">Transmembrane</keyword>
<accession>A0A0H3ZMN5</accession>
<dbReference type="EMBL" id="KP795539">
    <property type="protein sequence ID" value="AKN37533.1"/>
    <property type="molecule type" value="Genomic_DNA"/>
</dbReference>
<proteinExistence type="predicted"/>
<keyword evidence="1" id="KW-0472">Membrane</keyword>
<name>A0A0H3ZMN5_VIBSP</name>